<accession>A0A1M6AZ74</accession>
<protein>
    <recommendedName>
        <fullName evidence="3">Calx-beta domain-containing protein</fullName>
    </recommendedName>
</protein>
<sequence length="288" mass="31171">MKKYNLLKTAVLFFSVFSILSCEDAEETIYEGNTNDQAFIGFSEETYNLEIEIDAEGTLIIPIESSAVRSTDRTFNVNVITESTTAADNTYDLPSTVTIPANEYIGYLEITGFDNDVETDTEFLTIELTGINETEATGFTVAEISVYQVCPVPSDFLIGEYSISDNSATIGPNNDFTNFGPATVTISQGTTNTSRVFSTDVFPGIGTSNEIVLSLVCNSIVFSSEVDTNVYCTEGTNIIFSNATSGGFINSTYDIENNGDDTIEVNYTEDLNGSCGGPFSSSFILTKI</sequence>
<dbReference type="PROSITE" id="PS51257">
    <property type="entry name" value="PROKAR_LIPOPROTEIN"/>
    <property type="match status" value="1"/>
</dbReference>
<evidence type="ECO:0000313" key="2">
    <source>
        <dbReference type="Proteomes" id="UP000184225"/>
    </source>
</evidence>
<dbReference type="STRING" id="579105.SAMN04488096_101518"/>
<name>A0A1M6AZ74_9FLAO</name>
<gene>
    <name evidence="1" type="ORF">SAMN04488096_101518</name>
</gene>
<evidence type="ECO:0000313" key="1">
    <source>
        <dbReference type="EMBL" id="SHI41737.1"/>
    </source>
</evidence>
<evidence type="ECO:0008006" key="3">
    <source>
        <dbReference type="Google" id="ProtNLM"/>
    </source>
</evidence>
<organism evidence="1 2">
    <name type="scientific">Mesonia phycicola</name>
    <dbReference type="NCBI Taxonomy" id="579105"/>
    <lineage>
        <taxon>Bacteria</taxon>
        <taxon>Pseudomonadati</taxon>
        <taxon>Bacteroidota</taxon>
        <taxon>Flavobacteriia</taxon>
        <taxon>Flavobacteriales</taxon>
        <taxon>Flavobacteriaceae</taxon>
        <taxon>Mesonia</taxon>
    </lineage>
</organism>
<dbReference type="OrthoDB" id="1341662at2"/>
<dbReference type="AlphaFoldDB" id="A0A1M6AZ74"/>
<dbReference type="EMBL" id="FQYY01000001">
    <property type="protein sequence ID" value="SHI41737.1"/>
    <property type="molecule type" value="Genomic_DNA"/>
</dbReference>
<keyword evidence="2" id="KW-1185">Reference proteome</keyword>
<reference evidence="1 2" key="1">
    <citation type="submission" date="2016-11" db="EMBL/GenBank/DDBJ databases">
        <authorList>
            <person name="Jaros S."/>
            <person name="Januszkiewicz K."/>
            <person name="Wedrychowicz H."/>
        </authorList>
    </citation>
    <scope>NUCLEOTIDE SEQUENCE [LARGE SCALE GENOMIC DNA]</scope>
    <source>
        <strain evidence="1 2">DSM 21425</strain>
    </source>
</reference>
<dbReference type="RefSeq" id="WP_143159123.1">
    <property type="nucleotide sequence ID" value="NZ_FQYY01000001.1"/>
</dbReference>
<dbReference type="Proteomes" id="UP000184225">
    <property type="component" value="Unassembled WGS sequence"/>
</dbReference>
<proteinExistence type="predicted"/>